<proteinExistence type="predicted"/>
<dbReference type="Gene3D" id="3.20.80.10">
    <property type="entry name" value="Regulatory factor, effector binding domain"/>
    <property type="match status" value="1"/>
</dbReference>
<dbReference type="RefSeq" id="WP_111703504.1">
    <property type="nucleotide sequence ID" value="NZ_CBCSGM010000001.1"/>
</dbReference>
<name>A0A2X4WAH7_LEDLE</name>
<dbReference type="EMBL" id="LS483476">
    <property type="protein sequence ID" value="SQI61176.1"/>
    <property type="molecule type" value="Genomic_DNA"/>
</dbReference>
<evidence type="ECO:0000313" key="2">
    <source>
        <dbReference type="EMBL" id="SQI61176.1"/>
    </source>
</evidence>
<dbReference type="KEGG" id="blen:NCTC4824_03093"/>
<protein>
    <submittedName>
        <fullName evidence="2">DNA-binding protein YobU</fullName>
    </submittedName>
</protein>
<dbReference type="InterPro" id="IPR010499">
    <property type="entry name" value="AraC_E-bd"/>
</dbReference>
<dbReference type="PANTHER" id="PTHR36444:SF2">
    <property type="entry name" value="TRANSCRIPTIONAL REGULATOR PROTEIN YOBU-RELATED"/>
    <property type="match status" value="1"/>
</dbReference>
<dbReference type="InterPro" id="IPR011256">
    <property type="entry name" value="Reg_factor_effector_dom_sf"/>
</dbReference>
<accession>A0A2X4WAH7</accession>
<dbReference type="GO" id="GO:0003677">
    <property type="term" value="F:DNA binding"/>
    <property type="evidence" value="ECO:0007669"/>
    <property type="project" value="UniProtKB-KW"/>
</dbReference>
<sequence>MQTYCQSCSMPMTEDKLYGTEKGGEKSKDYCMHCYKEGSFLDTDITMKEMIDFCVAILVKEGWEEEKSRVMLKNSMPFLKRWRQAKPRIEPFYITREGFQFVGIAERTTNMAEITNKGKIPLMWERFYKDGISEQILNLGASSETLALYSDYTSDVSGEYTFSIGKIVTSSVNVPENMMMFNVPTAKYAVFTTEIGPVTEIVPKAWSQIWNWFEKGEVKRTYSGDFECYDAKSANPHEAQVDIYIAIK</sequence>
<dbReference type="Proteomes" id="UP000249134">
    <property type="component" value="Chromosome 1"/>
</dbReference>
<dbReference type="PANTHER" id="PTHR36444">
    <property type="entry name" value="TRANSCRIPTIONAL REGULATOR PROTEIN YOBU-RELATED"/>
    <property type="match status" value="1"/>
</dbReference>
<dbReference type="InterPro" id="IPR025868">
    <property type="entry name" value="Zn_ribbon_dom_put"/>
</dbReference>
<gene>
    <name evidence="2" type="ORF">NCTC4824_03093</name>
</gene>
<dbReference type="Pfam" id="PF12674">
    <property type="entry name" value="Zn_ribbon_2"/>
    <property type="match status" value="1"/>
</dbReference>
<dbReference type="AlphaFoldDB" id="A0A2X4WAH7"/>
<dbReference type="InterPro" id="IPR029441">
    <property type="entry name" value="Cass2"/>
</dbReference>
<keyword evidence="2" id="KW-0238">DNA-binding</keyword>
<dbReference type="SMART" id="SM00871">
    <property type="entry name" value="AraC_E_bind"/>
    <property type="match status" value="1"/>
</dbReference>
<evidence type="ECO:0000259" key="1">
    <source>
        <dbReference type="SMART" id="SM00871"/>
    </source>
</evidence>
<dbReference type="STRING" id="1348624.GCA_001591545_03918"/>
<feature type="domain" description="AraC effector-binding" evidence="1">
    <location>
        <begin position="89"/>
        <end position="248"/>
    </location>
</feature>
<reference evidence="2 3" key="1">
    <citation type="submission" date="2018-06" db="EMBL/GenBank/DDBJ databases">
        <authorList>
            <consortium name="Pathogen Informatics"/>
            <person name="Doyle S."/>
        </authorList>
    </citation>
    <scope>NUCLEOTIDE SEQUENCE [LARGE SCALE GENOMIC DNA]</scope>
    <source>
        <strain evidence="2 3">NCTC4824</strain>
    </source>
</reference>
<keyword evidence="3" id="KW-1185">Reference proteome</keyword>
<evidence type="ECO:0000313" key="3">
    <source>
        <dbReference type="Proteomes" id="UP000249134"/>
    </source>
</evidence>
<dbReference type="Pfam" id="PF14526">
    <property type="entry name" value="Cass2"/>
    <property type="match status" value="1"/>
</dbReference>
<dbReference type="SUPFAM" id="SSF55136">
    <property type="entry name" value="Probable bacterial effector-binding domain"/>
    <property type="match status" value="1"/>
</dbReference>
<dbReference type="InterPro" id="IPR053182">
    <property type="entry name" value="YobU-like_regulator"/>
</dbReference>
<organism evidence="2 3">
    <name type="scientific">Lederbergia lenta</name>
    <name type="common">Bacillus lentus</name>
    <dbReference type="NCBI Taxonomy" id="1467"/>
    <lineage>
        <taxon>Bacteria</taxon>
        <taxon>Bacillati</taxon>
        <taxon>Bacillota</taxon>
        <taxon>Bacilli</taxon>
        <taxon>Bacillales</taxon>
        <taxon>Bacillaceae</taxon>
        <taxon>Lederbergia</taxon>
    </lineage>
</organism>